<organism evidence="1 2">
    <name type="scientific">Gimesia chilikensis</name>
    <dbReference type="NCBI Taxonomy" id="2605989"/>
    <lineage>
        <taxon>Bacteria</taxon>
        <taxon>Pseudomonadati</taxon>
        <taxon>Planctomycetota</taxon>
        <taxon>Planctomycetia</taxon>
        <taxon>Planctomycetales</taxon>
        <taxon>Planctomycetaceae</taxon>
        <taxon>Gimesia</taxon>
    </lineage>
</organism>
<dbReference type="EMBL" id="CP036347">
    <property type="protein sequence ID" value="QDU02309.1"/>
    <property type="molecule type" value="Genomic_DNA"/>
</dbReference>
<name>A0A517WAN8_9PLAN</name>
<evidence type="ECO:0000313" key="2">
    <source>
        <dbReference type="Proteomes" id="UP000320722"/>
    </source>
</evidence>
<accession>A0A517WAN8</accession>
<evidence type="ECO:0000313" key="1">
    <source>
        <dbReference type="EMBL" id="QDU02309.1"/>
    </source>
</evidence>
<dbReference type="AlphaFoldDB" id="A0A517WAN8"/>
<protein>
    <submittedName>
        <fullName evidence="1">Uncharacterized protein</fullName>
    </submittedName>
</protein>
<sequence>MHITVEKTSERKDARQGALLEKAKAAKKGLYFIHGHGEGELA</sequence>
<proteinExistence type="predicted"/>
<dbReference type="Proteomes" id="UP000320722">
    <property type="component" value="Chromosome"/>
</dbReference>
<gene>
    <name evidence="1" type="ORF">V6x_20110</name>
</gene>
<reference evidence="1 2" key="1">
    <citation type="submission" date="2019-02" db="EMBL/GenBank/DDBJ databases">
        <title>Deep-cultivation of Planctomycetes and their phenomic and genomic characterization uncovers novel biology.</title>
        <authorList>
            <person name="Wiegand S."/>
            <person name="Jogler M."/>
            <person name="Boedeker C."/>
            <person name="Pinto D."/>
            <person name="Vollmers J."/>
            <person name="Rivas-Marin E."/>
            <person name="Kohn T."/>
            <person name="Peeters S.H."/>
            <person name="Heuer A."/>
            <person name="Rast P."/>
            <person name="Oberbeckmann S."/>
            <person name="Bunk B."/>
            <person name="Jeske O."/>
            <person name="Meyerdierks A."/>
            <person name="Storesund J.E."/>
            <person name="Kallscheuer N."/>
            <person name="Luecker S."/>
            <person name="Lage O.M."/>
            <person name="Pohl T."/>
            <person name="Merkel B.J."/>
            <person name="Hornburger P."/>
            <person name="Mueller R.-W."/>
            <person name="Bruemmer F."/>
            <person name="Labrenz M."/>
            <person name="Spormann A.M."/>
            <person name="Op den Camp H."/>
            <person name="Overmann J."/>
            <person name="Amann R."/>
            <person name="Jetten M.S.M."/>
            <person name="Mascher T."/>
            <person name="Medema M.H."/>
            <person name="Devos D.P."/>
            <person name="Kaster A.-K."/>
            <person name="Ovreas L."/>
            <person name="Rohde M."/>
            <person name="Galperin M.Y."/>
            <person name="Jogler C."/>
        </authorList>
    </citation>
    <scope>NUCLEOTIDE SEQUENCE [LARGE SCALE GENOMIC DNA]</scope>
    <source>
        <strain evidence="1 2">V6</strain>
    </source>
</reference>